<gene>
    <name evidence="2" type="ORF">JOB18_023388</name>
</gene>
<comment type="caution">
    <text evidence="2">The sequence shown here is derived from an EMBL/GenBank/DDBJ whole genome shotgun (WGS) entry which is preliminary data.</text>
</comment>
<evidence type="ECO:0000256" key="1">
    <source>
        <dbReference type="SAM" id="MobiDB-lite"/>
    </source>
</evidence>
<name>A0AAV6SSP3_SOLSE</name>
<accession>A0AAV6SSP3</accession>
<dbReference type="AlphaFoldDB" id="A0AAV6SSP3"/>
<dbReference type="Proteomes" id="UP000693946">
    <property type="component" value="Linkage Group LG11"/>
</dbReference>
<feature type="compositionally biased region" description="Basic and acidic residues" evidence="1">
    <location>
        <begin position="274"/>
        <end position="299"/>
    </location>
</feature>
<dbReference type="EMBL" id="JAGKHQ010000003">
    <property type="protein sequence ID" value="KAG7520102.1"/>
    <property type="molecule type" value="Genomic_DNA"/>
</dbReference>
<feature type="region of interest" description="Disordered" evidence="1">
    <location>
        <begin position="273"/>
        <end position="358"/>
    </location>
</feature>
<keyword evidence="3" id="KW-1185">Reference proteome</keyword>
<organism evidence="2 3">
    <name type="scientific">Solea senegalensis</name>
    <name type="common">Senegalese sole</name>
    <dbReference type="NCBI Taxonomy" id="28829"/>
    <lineage>
        <taxon>Eukaryota</taxon>
        <taxon>Metazoa</taxon>
        <taxon>Chordata</taxon>
        <taxon>Craniata</taxon>
        <taxon>Vertebrata</taxon>
        <taxon>Euteleostomi</taxon>
        <taxon>Actinopterygii</taxon>
        <taxon>Neopterygii</taxon>
        <taxon>Teleostei</taxon>
        <taxon>Neoteleostei</taxon>
        <taxon>Acanthomorphata</taxon>
        <taxon>Carangaria</taxon>
        <taxon>Pleuronectiformes</taxon>
        <taxon>Pleuronectoidei</taxon>
        <taxon>Soleidae</taxon>
        <taxon>Solea</taxon>
    </lineage>
</organism>
<proteinExistence type="predicted"/>
<protein>
    <submittedName>
        <fullName evidence="2">Uncharacterized protein</fullName>
    </submittedName>
</protein>
<evidence type="ECO:0000313" key="2">
    <source>
        <dbReference type="EMBL" id="KAG7520102.1"/>
    </source>
</evidence>
<evidence type="ECO:0000313" key="3">
    <source>
        <dbReference type="Proteomes" id="UP000693946"/>
    </source>
</evidence>
<reference evidence="2 3" key="1">
    <citation type="journal article" date="2021" name="Sci. Rep.">
        <title>Chromosome anchoring in Senegalese sole (Solea senegalensis) reveals sex-associated markers and genome rearrangements in flatfish.</title>
        <authorList>
            <person name="Guerrero-Cozar I."/>
            <person name="Gomez-Garrido J."/>
            <person name="Berbel C."/>
            <person name="Martinez-Blanch J.F."/>
            <person name="Alioto T."/>
            <person name="Claros M.G."/>
            <person name="Gagnaire P.A."/>
            <person name="Manchado M."/>
        </authorList>
    </citation>
    <scope>NUCLEOTIDE SEQUENCE [LARGE SCALE GENOMIC DNA]</scope>
    <source>
        <strain evidence="2">Sse05_10M</strain>
    </source>
</reference>
<sequence>MACRSGVADIFRVSSCVSFRMCHAGPVEPSTDCYSLTWVRWGCHEVKKETDREFFVDGPLWLLSLCLLSDESPRLLNNVDHSQVRSPRRKPKTRGIIQCKVCHNLKYLPFALTPSLSLCSHAFFCLYNNPAELQRERQVDKVQVLWGGWVQVNTESGSGSVGPVTKKPSTTRRLHLHLNCKLFLCVSETNMKEFCQQNLSLHISPPVPFCAFQVGGYRYSVDVGTPSALTPDDLPLDECDLCPRMTQCGIKPLPRASEFFSGVLVRAVVSAKTLTDKQETQSEGGRERESARERERESGGEGCVSQPHRTFQTPPPSRHVHFNEDLTSRAAQTDSKQRIYHTRSPRACFSPPICPEDR</sequence>